<comment type="caution">
    <text evidence="2">The sequence shown here is derived from an EMBL/GenBank/DDBJ whole genome shotgun (WGS) entry which is preliminary data.</text>
</comment>
<keyword evidence="1" id="KW-0732">Signal</keyword>
<feature type="chain" id="PRO_5045181426" evidence="1">
    <location>
        <begin position="18"/>
        <end position="123"/>
    </location>
</feature>
<evidence type="ECO:0000256" key="1">
    <source>
        <dbReference type="SAM" id="SignalP"/>
    </source>
</evidence>
<dbReference type="Proteomes" id="UP001596109">
    <property type="component" value="Unassembled WGS sequence"/>
</dbReference>
<evidence type="ECO:0000313" key="3">
    <source>
        <dbReference type="Proteomes" id="UP001596109"/>
    </source>
</evidence>
<protein>
    <submittedName>
        <fullName evidence="2">Peptidylprolyl isomerase</fullName>
    </submittedName>
</protein>
<name>A0ABW0TLE9_9BACL</name>
<proteinExistence type="predicted"/>
<sequence length="123" mass="13849">MKKMFASVFFVVLILSACNSSTLSFSEIENVPQNIEEHIDSDFKLQIINDGAKGTYVIFHSNGEIESGLDPQNNVVNILFNELNPHDENIKRNVYYLTTDSKHDTILVLVNGEEMSIDNVTVL</sequence>
<keyword evidence="2" id="KW-0413">Isomerase</keyword>
<feature type="signal peptide" evidence="1">
    <location>
        <begin position="1"/>
        <end position="17"/>
    </location>
</feature>
<accession>A0ABW0TLE9</accession>
<organism evidence="2 3">
    <name type="scientific">Sporosarcina soli</name>
    <dbReference type="NCBI Taxonomy" id="334736"/>
    <lineage>
        <taxon>Bacteria</taxon>
        <taxon>Bacillati</taxon>
        <taxon>Bacillota</taxon>
        <taxon>Bacilli</taxon>
        <taxon>Bacillales</taxon>
        <taxon>Caryophanaceae</taxon>
        <taxon>Sporosarcina</taxon>
    </lineage>
</organism>
<reference evidence="3" key="1">
    <citation type="journal article" date="2019" name="Int. J. Syst. Evol. Microbiol.">
        <title>The Global Catalogue of Microorganisms (GCM) 10K type strain sequencing project: providing services to taxonomists for standard genome sequencing and annotation.</title>
        <authorList>
            <consortium name="The Broad Institute Genomics Platform"/>
            <consortium name="The Broad Institute Genome Sequencing Center for Infectious Disease"/>
            <person name="Wu L."/>
            <person name="Ma J."/>
        </authorList>
    </citation>
    <scope>NUCLEOTIDE SEQUENCE [LARGE SCALE GENOMIC DNA]</scope>
    <source>
        <strain evidence="3">CGMCC 4.1434</strain>
    </source>
</reference>
<dbReference type="EMBL" id="JBHSNO010000005">
    <property type="protein sequence ID" value="MFC5589244.1"/>
    <property type="molecule type" value="Genomic_DNA"/>
</dbReference>
<keyword evidence="3" id="KW-1185">Reference proteome</keyword>
<evidence type="ECO:0000313" key="2">
    <source>
        <dbReference type="EMBL" id="MFC5589244.1"/>
    </source>
</evidence>
<dbReference type="RefSeq" id="WP_381433596.1">
    <property type="nucleotide sequence ID" value="NZ_JBHSNO010000005.1"/>
</dbReference>
<dbReference type="PROSITE" id="PS51257">
    <property type="entry name" value="PROKAR_LIPOPROTEIN"/>
    <property type="match status" value="1"/>
</dbReference>
<dbReference type="GO" id="GO:0016853">
    <property type="term" value="F:isomerase activity"/>
    <property type="evidence" value="ECO:0007669"/>
    <property type="project" value="UniProtKB-KW"/>
</dbReference>
<gene>
    <name evidence="2" type="ORF">ACFPRA_10115</name>
</gene>